<evidence type="ECO:0000256" key="2">
    <source>
        <dbReference type="ARBA" id="ARBA00022638"/>
    </source>
</evidence>
<keyword evidence="1" id="KW-0929">Antimicrobial</keyword>
<evidence type="ECO:0000259" key="3">
    <source>
        <dbReference type="Pfam" id="PF16754"/>
    </source>
</evidence>
<sequence>MPENIDYQFLSDLEGGSKINGYVPAAGVSKSGVTIATGFDLGQRSEADLKKLNLNAVLVAKLKPYLGLKSDSAQKLLKKTPLVITKDQAQAIDKAVKSAHIAQLKLKYNSASGNTKKFSDIPSQAQTVIASVSFQYGVGLNARAPKFWKAVTSQDWKETIKLLKAFGDAYPTRRKKEAALLEKIK</sequence>
<dbReference type="EMBL" id="BSNM01000003">
    <property type="protein sequence ID" value="GLQ30194.1"/>
    <property type="molecule type" value="Genomic_DNA"/>
</dbReference>
<dbReference type="InterPro" id="IPR023347">
    <property type="entry name" value="Lysozyme_dom_sf"/>
</dbReference>
<dbReference type="InterPro" id="IPR023346">
    <property type="entry name" value="Lysozyme-like_dom_sf"/>
</dbReference>
<dbReference type="RefSeq" id="WP_284378761.1">
    <property type="nucleotide sequence ID" value="NZ_BSNM01000003.1"/>
</dbReference>
<protein>
    <recommendedName>
        <fullName evidence="3">Pesticin C-terminal domain-containing protein</fullName>
    </recommendedName>
</protein>
<dbReference type="GO" id="GO:0003796">
    <property type="term" value="F:lysozyme activity"/>
    <property type="evidence" value="ECO:0007669"/>
    <property type="project" value="InterPro"/>
</dbReference>
<dbReference type="Gene3D" id="1.10.530.40">
    <property type="match status" value="1"/>
</dbReference>
<dbReference type="GO" id="GO:0042742">
    <property type="term" value="P:defense response to bacterium"/>
    <property type="evidence" value="ECO:0007669"/>
    <property type="project" value="UniProtKB-KW"/>
</dbReference>
<gene>
    <name evidence="4" type="ORF">GCM10007876_06720</name>
</gene>
<dbReference type="AlphaFoldDB" id="A0AA37W6R0"/>
<reference evidence="4" key="1">
    <citation type="journal article" date="2014" name="Int. J. Syst. Evol. Microbiol.">
        <title>Complete genome sequence of Corynebacterium casei LMG S-19264T (=DSM 44701T), isolated from a smear-ripened cheese.</title>
        <authorList>
            <consortium name="US DOE Joint Genome Institute (JGI-PGF)"/>
            <person name="Walter F."/>
            <person name="Albersmeier A."/>
            <person name="Kalinowski J."/>
            <person name="Ruckert C."/>
        </authorList>
    </citation>
    <scope>NUCLEOTIDE SEQUENCE</scope>
    <source>
        <strain evidence="4">NBRC 110071</strain>
    </source>
</reference>
<proteinExistence type="predicted"/>
<dbReference type="GO" id="GO:0031640">
    <property type="term" value="P:killing of cells of another organism"/>
    <property type="evidence" value="ECO:0007669"/>
    <property type="project" value="UniProtKB-KW"/>
</dbReference>
<keyword evidence="5" id="KW-1185">Reference proteome</keyword>
<evidence type="ECO:0000313" key="4">
    <source>
        <dbReference type="EMBL" id="GLQ30194.1"/>
    </source>
</evidence>
<organism evidence="4 5">
    <name type="scientific">Litoribrevibacter albus</name>
    <dbReference type="NCBI Taxonomy" id="1473156"/>
    <lineage>
        <taxon>Bacteria</taxon>
        <taxon>Pseudomonadati</taxon>
        <taxon>Pseudomonadota</taxon>
        <taxon>Gammaproteobacteria</taxon>
        <taxon>Oceanospirillales</taxon>
        <taxon>Oceanospirillaceae</taxon>
        <taxon>Litoribrevibacter</taxon>
    </lineage>
</organism>
<dbReference type="CDD" id="cd16902">
    <property type="entry name" value="pesticin_lyz"/>
    <property type="match status" value="1"/>
</dbReference>
<comment type="caution">
    <text evidence="4">The sequence shown here is derived from an EMBL/GenBank/DDBJ whole genome shotgun (WGS) entry which is preliminary data.</text>
</comment>
<evidence type="ECO:0000313" key="5">
    <source>
        <dbReference type="Proteomes" id="UP001161389"/>
    </source>
</evidence>
<dbReference type="Pfam" id="PF16754">
    <property type="entry name" value="Pesticin"/>
    <property type="match status" value="1"/>
</dbReference>
<name>A0AA37W6R0_9GAMM</name>
<dbReference type="InterPro" id="IPR031922">
    <property type="entry name" value="Pesticin_C"/>
</dbReference>
<dbReference type="Proteomes" id="UP001161389">
    <property type="component" value="Unassembled WGS sequence"/>
</dbReference>
<keyword evidence="2" id="KW-0081">Bacteriolytic enzyme</keyword>
<reference evidence="4" key="2">
    <citation type="submission" date="2023-01" db="EMBL/GenBank/DDBJ databases">
        <title>Draft genome sequence of Litoribrevibacter albus strain NBRC 110071.</title>
        <authorList>
            <person name="Sun Q."/>
            <person name="Mori K."/>
        </authorList>
    </citation>
    <scope>NUCLEOTIDE SEQUENCE</scope>
    <source>
        <strain evidence="4">NBRC 110071</strain>
    </source>
</reference>
<accession>A0AA37W6R0</accession>
<dbReference type="SUPFAM" id="SSF53955">
    <property type="entry name" value="Lysozyme-like"/>
    <property type="match status" value="1"/>
</dbReference>
<feature type="domain" description="Pesticin C-terminal" evidence="3">
    <location>
        <begin position="4"/>
        <end position="157"/>
    </location>
</feature>
<evidence type="ECO:0000256" key="1">
    <source>
        <dbReference type="ARBA" id="ARBA00022529"/>
    </source>
</evidence>